<evidence type="ECO:0000256" key="1">
    <source>
        <dbReference type="ARBA" id="ARBA00012220"/>
    </source>
</evidence>
<evidence type="ECO:0000256" key="6">
    <source>
        <dbReference type="RuleBase" id="RU367135"/>
    </source>
</evidence>
<accession>A0A8H6BRF2</accession>
<keyword evidence="2 6" id="KW-0436">Ligase</keyword>
<dbReference type="AlphaFoldDB" id="A0A8H6BRF2"/>
<dbReference type="Proteomes" id="UP000536275">
    <property type="component" value="Unassembled WGS sequence"/>
</dbReference>
<dbReference type="InterPro" id="IPR004308">
    <property type="entry name" value="GCS"/>
</dbReference>
<evidence type="ECO:0000313" key="8">
    <source>
        <dbReference type="Proteomes" id="UP000536275"/>
    </source>
</evidence>
<evidence type="ECO:0000256" key="3">
    <source>
        <dbReference type="ARBA" id="ARBA00022684"/>
    </source>
</evidence>
<sequence length="86" mass="10090">MGLLSIGTPLSWDESKKYNNHVRTNGITQLINIFKQHGHRENDVFLWGDEVEYMLVDFDKTNKTARLSIDKDYIINDLNDPENYCQ</sequence>
<dbReference type="GO" id="GO:0006750">
    <property type="term" value="P:glutathione biosynthetic process"/>
    <property type="evidence" value="ECO:0007669"/>
    <property type="project" value="UniProtKB-UniRule"/>
</dbReference>
<gene>
    <name evidence="7" type="ORF">FOB64_005963</name>
</gene>
<reference evidence="7 8" key="1">
    <citation type="submission" date="2020-03" db="EMBL/GenBank/DDBJ databases">
        <title>FDA dAtabase for Regulatory Grade micrObial Sequences (FDA-ARGOS): Supporting development and validation of Infectious Disease Dx tests.</title>
        <authorList>
            <person name="Campos J."/>
            <person name="Goldberg B."/>
            <person name="Tallon L."/>
            <person name="Sadzewicz L."/>
            <person name="Vavikolanu K."/>
            <person name="Mehta A."/>
            <person name="Aluvathingal J."/>
            <person name="Nadendla S."/>
            <person name="Nandy P."/>
            <person name="Geyer C."/>
            <person name="Yan Y."/>
            <person name="Sichtig H."/>
        </authorList>
    </citation>
    <scope>NUCLEOTIDE SEQUENCE [LARGE SCALE GENOMIC DNA]</scope>
    <source>
        <strain evidence="7 8">FDAARGOS_656</strain>
    </source>
</reference>
<comment type="catalytic activity">
    <reaction evidence="6">
        <text>L-cysteine + L-glutamate + ATP = gamma-L-glutamyl-L-cysteine + ADP + phosphate + H(+)</text>
        <dbReference type="Rhea" id="RHEA:13285"/>
        <dbReference type="ChEBI" id="CHEBI:15378"/>
        <dbReference type="ChEBI" id="CHEBI:29985"/>
        <dbReference type="ChEBI" id="CHEBI:30616"/>
        <dbReference type="ChEBI" id="CHEBI:35235"/>
        <dbReference type="ChEBI" id="CHEBI:43474"/>
        <dbReference type="ChEBI" id="CHEBI:58173"/>
        <dbReference type="ChEBI" id="CHEBI:456216"/>
        <dbReference type="EC" id="6.3.2.2"/>
    </reaction>
</comment>
<dbReference type="PANTHER" id="PTHR11164:SF0">
    <property type="entry name" value="GLUTAMATE--CYSTEINE LIGASE CATALYTIC SUBUNIT"/>
    <property type="match status" value="1"/>
</dbReference>
<dbReference type="GO" id="GO:0004357">
    <property type="term" value="F:glutamate-cysteine ligase activity"/>
    <property type="evidence" value="ECO:0007669"/>
    <property type="project" value="UniProtKB-UniRule"/>
</dbReference>
<comment type="caution">
    <text evidence="7">The sequence shown here is derived from an EMBL/GenBank/DDBJ whole genome shotgun (WGS) entry which is preliminary data.</text>
</comment>
<comment type="pathway">
    <text evidence="6">Sulfur metabolism; glutathione biosynthesis; glutathione from L-cysteine and L-glutamate: step 1/2.</text>
</comment>
<comment type="similarity">
    <text evidence="6">Belongs to the glutamate--cysteine ligase type 3 family.</text>
</comment>
<dbReference type="EC" id="6.3.2.2" evidence="1 6"/>
<proteinExistence type="inferred from homology"/>
<evidence type="ECO:0000256" key="4">
    <source>
        <dbReference type="ARBA" id="ARBA00022741"/>
    </source>
</evidence>
<keyword evidence="4 6" id="KW-0547">Nucleotide-binding</keyword>
<keyword evidence="3 6" id="KW-0317">Glutathione biosynthesis</keyword>
<name>A0A8H6BRF2_CANAX</name>
<dbReference type="PANTHER" id="PTHR11164">
    <property type="entry name" value="GLUTAMATE CYSTEINE LIGASE"/>
    <property type="match status" value="1"/>
</dbReference>
<dbReference type="GO" id="GO:0005524">
    <property type="term" value="F:ATP binding"/>
    <property type="evidence" value="ECO:0007669"/>
    <property type="project" value="UniProtKB-UniRule"/>
</dbReference>
<evidence type="ECO:0000256" key="2">
    <source>
        <dbReference type="ARBA" id="ARBA00022598"/>
    </source>
</evidence>
<protein>
    <recommendedName>
        <fullName evidence="1 6">Glutamate--cysteine ligase</fullName>
        <ecNumber evidence="1 6">6.3.2.2</ecNumber>
    </recommendedName>
    <alternativeName>
        <fullName evidence="6">Gamma-ECS</fullName>
    </alternativeName>
    <alternativeName>
        <fullName evidence="6">Gamma-glutamylcysteine synthetase</fullName>
    </alternativeName>
</protein>
<organism evidence="7 8">
    <name type="scientific">Candida albicans</name>
    <name type="common">Yeast</name>
    <dbReference type="NCBI Taxonomy" id="5476"/>
    <lineage>
        <taxon>Eukaryota</taxon>
        <taxon>Fungi</taxon>
        <taxon>Dikarya</taxon>
        <taxon>Ascomycota</taxon>
        <taxon>Saccharomycotina</taxon>
        <taxon>Pichiomycetes</taxon>
        <taxon>Debaryomycetaceae</taxon>
        <taxon>Candida/Lodderomyces clade</taxon>
        <taxon>Candida</taxon>
    </lineage>
</organism>
<dbReference type="UniPathway" id="UPA00142">
    <property type="reaction ID" value="UER00209"/>
</dbReference>
<evidence type="ECO:0000256" key="5">
    <source>
        <dbReference type="ARBA" id="ARBA00022840"/>
    </source>
</evidence>
<evidence type="ECO:0000313" key="7">
    <source>
        <dbReference type="EMBL" id="KAF6062926.1"/>
    </source>
</evidence>
<keyword evidence="5 6" id="KW-0067">ATP-binding</keyword>
<dbReference type="Gene3D" id="3.30.590.50">
    <property type="match status" value="1"/>
</dbReference>
<dbReference type="EMBL" id="JABWAD010000061">
    <property type="protein sequence ID" value="KAF6062926.1"/>
    <property type="molecule type" value="Genomic_DNA"/>
</dbReference>